<evidence type="ECO:0000313" key="3">
    <source>
        <dbReference type="Proteomes" id="UP001418796"/>
    </source>
</evidence>
<comment type="caution">
    <text evidence="2">The sequence shown here is derived from an EMBL/GenBank/DDBJ whole genome shotgun (WGS) entry which is preliminary data.</text>
</comment>
<accession>A0ABU9VMD7</accession>
<protein>
    <submittedName>
        <fullName evidence="2">Spore coat protein GerQ</fullName>
    </submittedName>
</protein>
<sequence length="157" mass="17983">MYQQPWNYQNGYYDQGYYRQQPQQGQQGQQGPEPYFSAQNYQTPGFAQQAQAGATPAEGGASLPIEQSFIENILRLNRGKNVVVHQTFENNDEWNARVFRGRLEEAGRDHIIVSNPETGESYLLLMVNLDWVTFDEPITYSYPFGQQSSDIGTYSPR</sequence>
<dbReference type="EMBL" id="JBCITK010000001">
    <property type="protein sequence ID" value="MEN0645064.1"/>
    <property type="molecule type" value="Genomic_DNA"/>
</dbReference>
<keyword evidence="2" id="KW-0946">Virion</keyword>
<organism evidence="2 3">
    <name type="scientific">Alkalicoccobacillus gibsonii</name>
    <dbReference type="NCBI Taxonomy" id="79881"/>
    <lineage>
        <taxon>Bacteria</taxon>
        <taxon>Bacillati</taxon>
        <taxon>Bacillota</taxon>
        <taxon>Bacilli</taxon>
        <taxon>Bacillales</taxon>
        <taxon>Bacillaceae</taxon>
        <taxon>Alkalicoccobacillus</taxon>
    </lineage>
</organism>
<dbReference type="InterPro" id="IPR014099">
    <property type="entry name" value="Spore_coat_GerQ"/>
</dbReference>
<proteinExistence type="predicted"/>
<evidence type="ECO:0000256" key="1">
    <source>
        <dbReference type="SAM" id="MobiDB-lite"/>
    </source>
</evidence>
<dbReference type="RefSeq" id="WP_343131667.1">
    <property type="nucleotide sequence ID" value="NZ_JBCITK010000001.1"/>
</dbReference>
<feature type="region of interest" description="Disordered" evidence="1">
    <location>
        <begin position="21"/>
        <end position="40"/>
    </location>
</feature>
<evidence type="ECO:0000313" key="2">
    <source>
        <dbReference type="EMBL" id="MEN0645064.1"/>
    </source>
</evidence>
<dbReference type="PIRSF" id="PIRSF038931">
    <property type="entry name" value="GerQ"/>
    <property type="match status" value="1"/>
</dbReference>
<name>A0ABU9VMD7_9BACI</name>
<keyword evidence="2" id="KW-0167">Capsid protein</keyword>
<feature type="compositionally biased region" description="Low complexity" evidence="1">
    <location>
        <begin position="21"/>
        <end position="31"/>
    </location>
</feature>
<reference evidence="2 3" key="1">
    <citation type="submission" date="2024-03" db="EMBL/GenBank/DDBJ databases">
        <title>Bacilli Hybrid Assemblies.</title>
        <authorList>
            <person name="Kovac J."/>
        </authorList>
    </citation>
    <scope>NUCLEOTIDE SEQUENCE [LARGE SCALE GENOMIC DNA]</scope>
    <source>
        <strain evidence="2 3">FSL R7-0666</strain>
    </source>
</reference>
<dbReference type="Pfam" id="PF09671">
    <property type="entry name" value="Spore_GerQ"/>
    <property type="match status" value="1"/>
</dbReference>
<dbReference type="NCBIfam" id="TIGR02728">
    <property type="entry name" value="spore_gerQ"/>
    <property type="match status" value="1"/>
</dbReference>
<gene>
    <name evidence="2" type="primary">gerQ</name>
    <name evidence="2" type="ORF">MKY91_18045</name>
</gene>
<keyword evidence="3" id="KW-1185">Reference proteome</keyword>
<dbReference type="Proteomes" id="UP001418796">
    <property type="component" value="Unassembled WGS sequence"/>
</dbReference>